<evidence type="ECO:0000313" key="3">
    <source>
        <dbReference type="WBParaSite" id="PDA_v2.g11070.t1"/>
    </source>
</evidence>
<dbReference type="AlphaFoldDB" id="A0A914P014"/>
<keyword evidence="2" id="KW-1185">Reference proteome</keyword>
<sequence length="149" mass="16827">MLEDIPFESTSHLDRRERELMRHFYLETIADMEEQYLNELLEKQYESDESEIPEDPAMEPQIVPTLPPSMKTPKEEEDEDGSDIQVIQVVPPPKKRQTFGGSLTQGTPRPNHTVGEHLVPLPQPPTLGFAGLNINLPPSSGSKCFEGNF</sequence>
<proteinExistence type="predicted"/>
<feature type="compositionally biased region" description="Polar residues" evidence="1">
    <location>
        <begin position="99"/>
        <end position="110"/>
    </location>
</feature>
<organism evidence="2 3">
    <name type="scientific">Panagrolaimus davidi</name>
    <dbReference type="NCBI Taxonomy" id="227884"/>
    <lineage>
        <taxon>Eukaryota</taxon>
        <taxon>Metazoa</taxon>
        <taxon>Ecdysozoa</taxon>
        <taxon>Nematoda</taxon>
        <taxon>Chromadorea</taxon>
        <taxon>Rhabditida</taxon>
        <taxon>Tylenchina</taxon>
        <taxon>Panagrolaimomorpha</taxon>
        <taxon>Panagrolaimoidea</taxon>
        <taxon>Panagrolaimidae</taxon>
        <taxon>Panagrolaimus</taxon>
    </lineage>
</organism>
<name>A0A914P014_9BILA</name>
<feature type="region of interest" description="Disordered" evidence="1">
    <location>
        <begin position="45"/>
        <end position="112"/>
    </location>
</feature>
<dbReference type="Proteomes" id="UP000887578">
    <property type="component" value="Unplaced"/>
</dbReference>
<accession>A0A914P014</accession>
<reference evidence="3" key="1">
    <citation type="submission" date="2022-11" db="UniProtKB">
        <authorList>
            <consortium name="WormBaseParasite"/>
        </authorList>
    </citation>
    <scope>IDENTIFICATION</scope>
</reference>
<evidence type="ECO:0000256" key="1">
    <source>
        <dbReference type="SAM" id="MobiDB-lite"/>
    </source>
</evidence>
<dbReference type="WBParaSite" id="PDA_v2.g11070.t1">
    <property type="protein sequence ID" value="PDA_v2.g11070.t1"/>
    <property type="gene ID" value="PDA_v2.g11070"/>
</dbReference>
<evidence type="ECO:0000313" key="2">
    <source>
        <dbReference type="Proteomes" id="UP000887578"/>
    </source>
</evidence>
<feature type="compositionally biased region" description="Acidic residues" evidence="1">
    <location>
        <begin position="47"/>
        <end position="57"/>
    </location>
</feature>
<protein>
    <submittedName>
        <fullName evidence="3">Uncharacterized protein</fullName>
    </submittedName>
</protein>